<gene>
    <name evidence="2" type="ORF">HLH36_00180</name>
</gene>
<keyword evidence="3" id="KW-1185">Reference proteome</keyword>
<keyword evidence="1 2" id="KW-0378">Hydrolase</keyword>
<dbReference type="Gene3D" id="3.30.70.360">
    <property type="match status" value="1"/>
</dbReference>
<dbReference type="Gene3D" id="3.40.630.10">
    <property type="entry name" value="Zn peptidases"/>
    <property type="match status" value="2"/>
</dbReference>
<accession>A0A7W4IPN7</accession>
<protein>
    <submittedName>
        <fullName evidence="2">Amidohydrolase</fullName>
    </submittedName>
</protein>
<reference evidence="2 3" key="1">
    <citation type="submission" date="2020-04" db="EMBL/GenBank/DDBJ databases">
        <title>Description of novel Gluconacetobacter.</title>
        <authorList>
            <person name="Sombolestani A."/>
        </authorList>
    </citation>
    <scope>NUCLEOTIDE SEQUENCE [LARGE SCALE GENOMIC DNA]</scope>
    <source>
        <strain evidence="2 3">LMG 27801</strain>
    </source>
</reference>
<dbReference type="Proteomes" id="UP000559860">
    <property type="component" value="Unassembled WGS sequence"/>
</dbReference>
<dbReference type="GO" id="GO:0071713">
    <property type="term" value="F:para-aminobenzoyl-glutamate hydrolase activity"/>
    <property type="evidence" value="ECO:0007669"/>
    <property type="project" value="TreeGrafter"/>
</dbReference>
<dbReference type="FunFam" id="3.30.70.360:FF:000004">
    <property type="entry name" value="Peptidase M20 domain-containing protein 2"/>
    <property type="match status" value="1"/>
</dbReference>
<dbReference type="InterPro" id="IPR036264">
    <property type="entry name" value="Bact_exopeptidase_dim_dom"/>
</dbReference>
<dbReference type="InterPro" id="IPR017439">
    <property type="entry name" value="Amidohydrolase"/>
</dbReference>
<dbReference type="EMBL" id="JABEQD010000001">
    <property type="protein sequence ID" value="MBB2166790.1"/>
    <property type="molecule type" value="Genomic_DNA"/>
</dbReference>
<comment type="caution">
    <text evidence="2">The sequence shown here is derived from an EMBL/GenBank/DDBJ whole genome shotgun (WGS) entry which is preliminary data.</text>
</comment>
<dbReference type="NCBIfam" id="TIGR01891">
    <property type="entry name" value="amidohydrolases"/>
    <property type="match status" value="1"/>
</dbReference>
<dbReference type="PANTHER" id="PTHR30575">
    <property type="entry name" value="PEPTIDASE M20"/>
    <property type="match status" value="1"/>
</dbReference>
<evidence type="ECO:0000313" key="2">
    <source>
        <dbReference type="EMBL" id="MBB2166790.1"/>
    </source>
</evidence>
<dbReference type="GO" id="GO:0005737">
    <property type="term" value="C:cytoplasm"/>
    <property type="evidence" value="ECO:0007669"/>
    <property type="project" value="TreeGrafter"/>
</dbReference>
<dbReference type="InterPro" id="IPR002933">
    <property type="entry name" value="Peptidase_M20"/>
</dbReference>
<dbReference type="RefSeq" id="WP_182984523.1">
    <property type="nucleotide sequence ID" value="NZ_JABEQD010000001.1"/>
</dbReference>
<sequence>MSDNCETIWRLVDAGSQRFTALSDAVWEAPELNYKEYRSVALHKRRLEEEGFRVTIDVGGLPTAIMAESGEGGPVIAFLGEYDALPGLSQQAGATERKPLSGDGNGHGCGHNLLGAGAALAANAVREWLATTGTPGRVRYYGCPAEEGGAGKGFMVREGVFDDVDIAISWHPFWIAGVAPAASLASQRIDFTFVGRAAHAAAAPFLGRSALDAAELMNIGVNYLREHMLPTSRIHYAYVDAGGTAPNVVQSRAVLAYSVRATELDEMLKLAGRVRRIAEGAAMMTETTMSSRVISGMAELLPNRPLEQAMQRCLERLGPPPFSEADRAVAREMRKTFSEGELQTARRLLAPLVRGSEELVVCDVVPPLLPEGQSPGGMMGSTDVGDVSWQVPTVQALGATCAIGTALHSWQMVAQGKSSLAHTGMIHVAKLMAATAIEVLTQPGLLEAARSALADKLRRASYVCPIPADVSPSLDLVPEV</sequence>
<dbReference type="SUPFAM" id="SSF53187">
    <property type="entry name" value="Zn-dependent exopeptidases"/>
    <property type="match status" value="1"/>
</dbReference>
<evidence type="ECO:0000313" key="3">
    <source>
        <dbReference type="Proteomes" id="UP000559860"/>
    </source>
</evidence>
<dbReference type="InterPro" id="IPR052030">
    <property type="entry name" value="Peptidase_M20/M20A_hydrolases"/>
</dbReference>
<evidence type="ECO:0000256" key="1">
    <source>
        <dbReference type="ARBA" id="ARBA00022801"/>
    </source>
</evidence>
<dbReference type="GO" id="GO:0046657">
    <property type="term" value="P:folic acid catabolic process"/>
    <property type="evidence" value="ECO:0007669"/>
    <property type="project" value="TreeGrafter"/>
</dbReference>
<dbReference type="GO" id="GO:0016805">
    <property type="term" value="F:dipeptidase activity"/>
    <property type="evidence" value="ECO:0007669"/>
    <property type="project" value="TreeGrafter"/>
</dbReference>
<dbReference type="Pfam" id="PF01546">
    <property type="entry name" value="Peptidase_M20"/>
    <property type="match status" value="1"/>
</dbReference>
<organism evidence="2 3">
    <name type="scientific">Gluconacetobacter aggeris</name>
    <dbReference type="NCBI Taxonomy" id="1286186"/>
    <lineage>
        <taxon>Bacteria</taxon>
        <taxon>Pseudomonadati</taxon>
        <taxon>Pseudomonadota</taxon>
        <taxon>Alphaproteobacteria</taxon>
        <taxon>Acetobacterales</taxon>
        <taxon>Acetobacteraceae</taxon>
        <taxon>Gluconacetobacter</taxon>
    </lineage>
</organism>
<dbReference type="InterPro" id="IPR017145">
    <property type="entry name" value="Aminobenzoyl-glu_utiliz_pB"/>
</dbReference>
<dbReference type="AlphaFoldDB" id="A0A7W4IPN7"/>
<dbReference type="SUPFAM" id="SSF55031">
    <property type="entry name" value="Bacterial exopeptidase dimerisation domain"/>
    <property type="match status" value="1"/>
</dbReference>
<name>A0A7W4IPN7_9PROT</name>
<proteinExistence type="predicted"/>
<dbReference type="PIRSF" id="PIRSF037227">
    <property type="entry name" value="Aminobenzoyl-glu_utiliz_pB"/>
    <property type="match status" value="1"/>
</dbReference>
<dbReference type="PANTHER" id="PTHR30575:SF0">
    <property type="entry name" value="XAA-ARG DIPEPTIDASE"/>
    <property type="match status" value="1"/>
</dbReference>